<dbReference type="GO" id="GO:0016020">
    <property type="term" value="C:membrane"/>
    <property type="evidence" value="ECO:0007669"/>
    <property type="project" value="InterPro"/>
</dbReference>
<dbReference type="GO" id="GO:0046914">
    <property type="term" value="F:transition metal ion binding"/>
    <property type="evidence" value="ECO:0007669"/>
    <property type="project" value="TreeGrafter"/>
</dbReference>
<reference evidence="7 8" key="1">
    <citation type="submission" date="2017-07" db="EMBL/GenBank/DDBJ databases">
        <title>Annotated genome sequence of Bacterioplanes sanyensis isolated from Red Sea.</title>
        <authorList>
            <person name="Rehman Z.U."/>
        </authorList>
    </citation>
    <scope>NUCLEOTIDE SEQUENCE [LARGE SCALE GENOMIC DNA]</scope>
    <source>
        <strain evidence="7 8">NV9</strain>
    </source>
</reference>
<evidence type="ECO:0000256" key="3">
    <source>
        <dbReference type="SAM" id="MobiDB-lite"/>
    </source>
</evidence>
<feature type="domain" description="CzcB-like barrel-sandwich hybrid" evidence="6">
    <location>
        <begin position="159"/>
        <end position="295"/>
    </location>
</feature>
<dbReference type="AlphaFoldDB" id="A0A222FKJ7"/>
<dbReference type="InterPro" id="IPR006143">
    <property type="entry name" value="RND_pump_MFP"/>
</dbReference>
<proteinExistence type="inferred from homology"/>
<dbReference type="Gene3D" id="2.40.420.20">
    <property type="match status" value="1"/>
</dbReference>
<dbReference type="Proteomes" id="UP000202440">
    <property type="component" value="Chromosome"/>
</dbReference>
<dbReference type="OrthoDB" id="9806939at2"/>
<feature type="chain" id="PRO_5012962703" evidence="4">
    <location>
        <begin position="20"/>
        <end position="451"/>
    </location>
</feature>
<evidence type="ECO:0000256" key="1">
    <source>
        <dbReference type="ARBA" id="ARBA00009477"/>
    </source>
</evidence>
<keyword evidence="2" id="KW-0813">Transport</keyword>
<feature type="signal peptide" evidence="4">
    <location>
        <begin position="1"/>
        <end position="19"/>
    </location>
</feature>
<name>A0A222FKJ7_9GAMM</name>
<dbReference type="Pfam" id="PF25954">
    <property type="entry name" value="Beta-barrel_RND_2"/>
    <property type="match status" value="1"/>
</dbReference>
<evidence type="ECO:0000256" key="4">
    <source>
        <dbReference type="SAM" id="SignalP"/>
    </source>
</evidence>
<sequence length="451" mass="49926">MLRNLTLTLLLASPALALAGDDHSTHSQDGHDHASHVQRQADDHDHSTDAHAQHNDHNEQPDHNHGDHQHSDEHSNEHSESEHAEHHHDSDKHNDEHNENEHADHSHDDGHGDDDHASAARLSPQQQQLAELSIAPLQRTARQSILRAPGEIVANAYQTYVLSPRTDSSVVARHVALGEHVRAGQVLVTLFSADVASAQASYRQAHSEWQRVQQLGRNTVGEQRYTRARSDYEQGLAQLRAFGLSPADIKTLQSNEPQQLGQYQLRAQVNGTVLSDDFEQGQHLAAGTALMRIANEQQLWVEVHLPATDTLPLSQAEQLVVIIGDQRIPARLGQDSHSINPITRTRTVRLEIDNPEHRFHPGMFASAELTFTSPPVLAVPSTALMPSSDGHWQVFVQTADDTFSAQEVELGQRFGDWQQVHGVAEGARLVMQGAFFVASQLAKDGFDPHNH</sequence>
<keyword evidence="4" id="KW-0732">Signal</keyword>
<dbReference type="SUPFAM" id="SSF111369">
    <property type="entry name" value="HlyD-like secretion proteins"/>
    <property type="match status" value="1"/>
</dbReference>
<dbReference type="InterPro" id="IPR051909">
    <property type="entry name" value="MFP_Cation_Efflux"/>
</dbReference>
<dbReference type="GO" id="GO:0022857">
    <property type="term" value="F:transmembrane transporter activity"/>
    <property type="evidence" value="ECO:0007669"/>
    <property type="project" value="InterPro"/>
</dbReference>
<feature type="region of interest" description="Disordered" evidence="3">
    <location>
        <begin position="21"/>
        <end position="127"/>
    </location>
</feature>
<dbReference type="KEGG" id="bsan:CHH28_13100"/>
<dbReference type="EMBL" id="CP022530">
    <property type="protein sequence ID" value="ASP39555.1"/>
    <property type="molecule type" value="Genomic_DNA"/>
</dbReference>
<dbReference type="Pfam" id="PF25973">
    <property type="entry name" value="BSH_CzcB"/>
    <property type="match status" value="1"/>
</dbReference>
<feature type="domain" description="CusB-like beta-barrel" evidence="5">
    <location>
        <begin position="299"/>
        <end position="370"/>
    </location>
</feature>
<dbReference type="Gene3D" id="2.40.30.170">
    <property type="match status" value="1"/>
</dbReference>
<dbReference type="PANTHER" id="PTHR30097">
    <property type="entry name" value="CATION EFFLUX SYSTEM PROTEIN CUSB"/>
    <property type="match status" value="1"/>
</dbReference>
<dbReference type="InterPro" id="IPR058647">
    <property type="entry name" value="BSH_CzcB-like"/>
</dbReference>
<evidence type="ECO:0000259" key="6">
    <source>
        <dbReference type="Pfam" id="PF25973"/>
    </source>
</evidence>
<dbReference type="Gene3D" id="2.40.50.100">
    <property type="match status" value="1"/>
</dbReference>
<dbReference type="NCBIfam" id="TIGR01730">
    <property type="entry name" value="RND_mfp"/>
    <property type="match status" value="1"/>
</dbReference>
<keyword evidence="8" id="KW-1185">Reference proteome</keyword>
<evidence type="ECO:0000313" key="8">
    <source>
        <dbReference type="Proteomes" id="UP000202440"/>
    </source>
</evidence>
<evidence type="ECO:0000313" key="7">
    <source>
        <dbReference type="EMBL" id="ASP39555.1"/>
    </source>
</evidence>
<dbReference type="GO" id="GO:0030288">
    <property type="term" value="C:outer membrane-bounded periplasmic space"/>
    <property type="evidence" value="ECO:0007669"/>
    <property type="project" value="TreeGrafter"/>
</dbReference>
<evidence type="ECO:0000259" key="5">
    <source>
        <dbReference type="Pfam" id="PF25954"/>
    </source>
</evidence>
<accession>A0A222FKJ7</accession>
<dbReference type="InterPro" id="IPR058792">
    <property type="entry name" value="Beta-barrel_RND_2"/>
</dbReference>
<gene>
    <name evidence="7" type="ORF">CHH28_13100</name>
</gene>
<feature type="compositionally biased region" description="Basic and acidic residues" evidence="3">
    <location>
        <begin position="21"/>
        <end position="118"/>
    </location>
</feature>
<protein>
    <submittedName>
        <fullName evidence="7">Efflux transporter periplasmic adaptor subunit</fullName>
    </submittedName>
</protein>
<organism evidence="7 8">
    <name type="scientific">Bacterioplanes sanyensis</name>
    <dbReference type="NCBI Taxonomy" id="1249553"/>
    <lineage>
        <taxon>Bacteria</taxon>
        <taxon>Pseudomonadati</taxon>
        <taxon>Pseudomonadota</taxon>
        <taxon>Gammaproteobacteria</taxon>
        <taxon>Oceanospirillales</taxon>
        <taxon>Oceanospirillaceae</taxon>
        <taxon>Bacterioplanes</taxon>
    </lineage>
</organism>
<dbReference type="RefSeq" id="WP_094060733.1">
    <property type="nucleotide sequence ID" value="NZ_CP022530.1"/>
</dbReference>
<dbReference type="PANTHER" id="PTHR30097:SF15">
    <property type="entry name" value="CATION EFFLUX SYSTEM PROTEIN CUSB"/>
    <property type="match status" value="1"/>
</dbReference>
<comment type="similarity">
    <text evidence="1">Belongs to the membrane fusion protein (MFP) (TC 8.A.1) family.</text>
</comment>
<dbReference type="Gene3D" id="1.10.287.470">
    <property type="entry name" value="Helix hairpin bin"/>
    <property type="match status" value="1"/>
</dbReference>
<evidence type="ECO:0000256" key="2">
    <source>
        <dbReference type="ARBA" id="ARBA00022448"/>
    </source>
</evidence>
<dbReference type="GO" id="GO:0060003">
    <property type="term" value="P:copper ion export"/>
    <property type="evidence" value="ECO:0007669"/>
    <property type="project" value="TreeGrafter"/>
</dbReference>
<dbReference type="GO" id="GO:0015679">
    <property type="term" value="P:plasma membrane copper ion transport"/>
    <property type="evidence" value="ECO:0007669"/>
    <property type="project" value="TreeGrafter"/>
</dbReference>